<evidence type="ECO:0000313" key="3">
    <source>
        <dbReference type="Proteomes" id="UP000639772"/>
    </source>
</evidence>
<organism evidence="2 3">
    <name type="scientific">Vanilla planifolia</name>
    <name type="common">Vanilla</name>
    <dbReference type="NCBI Taxonomy" id="51239"/>
    <lineage>
        <taxon>Eukaryota</taxon>
        <taxon>Viridiplantae</taxon>
        <taxon>Streptophyta</taxon>
        <taxon>Embryophyta</taxon>
        <taxon>Tracheophyta</taxon>
        <taxon>Spermatophyta</taxon>
        <taxon>Magnoliopsida</taxon>
        <taxon>Liliopsida</taxon>
        <taxon>Asparagales</taxon>
        <taxon>Orchidaceae</taxon>
        <taxon>Vanilloideae</taxon>
        <taxon>Vanilleae</taxon>
        <taxon>Vanilla</taxon>
    </lineage>
</organism>
<reference evidence="2 3" key="1">
    <citation type="journal article" date="2020" name="Nat. Food">
        <title>A phased Vanilla planifolia genome enables genetic improvement of flavour and production.</title>
        <authorList>
            <person name="Hasing T."/>
            <person name="Tang H."/>
            <person name="Brym M."/>
            <person name="Khazi F."/>
            <person name="Huang T."/>
            <person name="Chambers A.H."/>
        </authorList>
    </citation>
    <scope>NUCLEOTIDE SEQUENCE [LARGE SCALE GENOMIC DNA]</scope>
    <source>
        <tissue evidence="2">Leaf</tissue>
    </source>
</reference>
<accession>A0A835S266</accession>
<comment type="caution">
    <text evidence="2">The sequence shown here is derived from an EMBL/GenBank/DDBJ whole genome shotgun (WGS) entry which is preliminary data.</text>
</comment>
<protein>
    <submittedName>
        <fullName evidence="2">Uncharacterized protein</fullName>
    </submittedName>
</protein>
<evidence type="ECO:0000256" key="1">
    <source>
        <dbReference type="SAM" id="MobiDB-lite"/>
    </source>
</evidence>
<gene>
    <name evidence="2" type="ORF">HPP92_002653</name>
</gene>
<feature type="region of interest" description="Disordered" evidence="1">
    <location>
        <begin position="34"/>
        <end position="64"/>
    </location>
</feature>
<dbReference type="AlphaFoldDB" id="A0A835S266"/>
<dbReference type="EMBL" id="JADCNM010000001">
    <property type="protein sequence ID" value="KAG0502581.1"/>
    <property type="molecule type" value="Genomic_DNA"/>
</dbReference>
<evidence type="ECO:0000313" key="2">
    <source>
        <dbReference type="EMBL" id="KAG0502581.1"/>
    </source>
</evidence>
<name>A0A835S266_VANPL</name>
<proteinExistence type="predicted"/>
<sequence length="95" mass="10445">MRRSGAVGGQLQRTTVARANCHGWFGWTLQEAREAGTGRGRPRLSRSVSGERWHGDPQPAAAAQEAVDGYSEGAWQRTVLYEVMGRTARWRATCG</sequence>
<dbReference type="Proteomes" id="UP000639772">
    <property type="component" value="Chromosome 1"/>
</dbReference>